<evidence type="ECO:0000256" key="4">
    <source>
        <dbReference type="ARBA" id="ARBA00023128"/>
    </source>
</evidence>
<evidence type="ECO:0000259" key="9">
    <source>
        <dbReference type="SMART" id="SM00978"/>
    </source>
</evidence>
<accession>A0A9W8GW22</accession>
<evidence type="ECO:0000256" key="8">
    <source>
        <dbReference type="ARBA" id="ARBA00043031"/>
    </source>
</evidence>
<dbReference type="GO" id="GO:1990904">
    <property type="term" value="C:ribonucleoprotein complex"/>
    <property type="evidence" value="ECO:0007669"/>
    <property type="project" value="UniProtKB-KW"/>
</dbReference>
<reference evidence="10" key="1">
    <citation type="submission" date="2022-07" db="EMBL/GenBank/DDBJ databases">
        <title>Phylogenomic reconstructions and comparative analyses of Kickxellomycotina fungi.</title>
        <authorList>
            <person name="Reynolds N.K."/>
            <person name="Stajich J.E."/>
            <person name="Barry K."/>
            <person name="Grigoriev I.V."/>
            <person name="Crous P."/>
            <person name="Smith M.E."/>
        </authorList>
    </citation>
    <scope>NUCLEOTIDE SEQUENCE</scope>
    <source>
        <strain evidence="10">BCRC 34297</strain>
    </source>
</reference>
<dbReference type="InterPro" id="IPR007379">
    <property type="entry name" value="Tim44-like_dom"/>
</dbReference>
<evidence type="ECO:0000256" key="5">
    <source>
        <dbReference type="ARBA" id="ARBA00023274"/>
    </source>
</evidence>
<keyword evidence="11" id="KW-1185">Reference proteome</keyword>
<evidence type="ECO:0000256" key="3">
    <source>
        <dbReference type="ARBA" id="ARBA00022980"/>
    </source>
</evidence>
<dbReference type="GO" id="GO:0005739">
    <property type="term" value="C:mitochondrion"/>
    <property type="evidence" value="ECO:0007669"/>
    <property type="project" value="UniProtKB-SubCell"/>
</dbReference>
<evidence type="ECO:0000313" key="11">
    <source>
        <dbReference type="Proteomes" id="UP001140011"/>
    </source>
</evidence>
<name>A0A9W8GW22_9FUNG</name>
<protein>
    <recommendedName>
        <fullName evidence="7">Large ribosomal subunit protein mL45</fullName>
    </recommendedName>
    <alternativeName>
        <fullName evidence="8">39S ribosomal protein L45, mitochondrial</fullName>
    </alternativeName>
</protein>
<evidence type="ECO:0000313" key="10">
    <source>
        <dbReference type="EMBL" id="KAJ2751780.1"/>
    </source>
</evidence>
<dbReference type="PANTHER" id="PTHR28554:SF1">
    <property type="entry name" value="LARGE RIBOSOMAL SUBUNIT PROTEIN ML45"/>
    <property type="match status" value="1"/>
</dbReference>
<feature type="domain" description="Tim44-like" evidence="9">
    <location>
        <begin position="88"/>
        <end position="235"/>
    </location>
</feature>
<dbReference type="Pfam" id="PF04280">
    <property type="entry name" value="Tim44"/>
    <property type="match status" value="1"/>
</dbReference>
<sequence length="245" mass="27537">MASVIGLRFSSQRTPLLLRPVAASLYGISAAKRTTVRHYSQPRHDHFAFNEFGLISTHVPVPWRYRPSIFSRAGLECTKTHVVETLRGWFSYATMMYHLSGWRKGAFATQAEALCEAMNEAFAAGDVKTLNTMCFPSMAGNLKNDIKRRNAALDWRKVRSVTPPKIVQVTCGRVSTDLTVGQVIVRIDQEQIVTPATRSSASRSSPKPVRVTEYIVLQRLINDPASPWRIFCKIGVPKWDPAFQK</sequence>
<keyword evidence="2" id="KW-0809">Transit peptide</keyword>
<dbReference type="OrthoDB" id="19619at2759"/>
<evidence type="ECO:0000256" key="6">
    <source>
        <dbReference type="ARBA" id="ARBA00038073"/>
    </source>
</evidence>
<proteinExistence type="inferred from homology"/>
<evidence type="ECO:0000256" key="2">
    <source>
        <dbReference type="ARBA" id="ARBA00022946"/>
    </source>
</evidence>
<dbReference type="SUPFAM" id="SSF54427">
    <property type="entry name" value="NTF2-like"/>
    <property type="match status" value="1"/>
</dbReference>
<keyword evidence="3" id="KW-0689">Ribosomal protein</keyword>
<gene>
    <name evidence="10" type="ORF">GGI19_004264</name>
</gene>
<keyword evidence="5" id="KW-0687">Ribonucleoprotein</keyword>
<evidence type="ECO:0000256" key="7">
    <source>
        <dbReference type="ARBA" id="ARBA00039448"/>
    </source>
</evidence>
<organism evidence="10 11">
    <name type="scientific">Coemansia pectinata</name>
    <dbReference type="NCBI Taxonomy" id="1052879"/>
    <lineage>
        <taxon>Eukaryota</taxon>
        <taxon>Fungi</taxon>
        <taxon>Fungi incertae sedis</taxon>
        <taxon>Zoopagomycota</taxon>
        <taxon>Kickxellomycotina</taxon>
        <taxon>Kickxellomycetes</taxon>
        <taxon>Kickxellales</taxon>
        <taxon>Kickxellaceae</taxon>
        <taxon>Coemansia</taxon>
    </lineage>
</organism>
<dbReference type="GO" id="GO:0005840">
    <property type="term" value="C:ribosome"/>
    <property type="evidence" value="ECO:0007669"/>
    <property type="project" value="UniProtKB-KW"/>
</dbReference>
<dbReference type="PANTHER" id="PTHR28554">
    <property type="entry name" value="39S RIBOSOMAL PROTEIN L45, MITOCHONDRIAL"/>
    <property type="match status" value="1"/>
</dbReference>
<keyword evidence="4" id="KW-0496">Mitochondrion</keyword>
<comment type="similarity">
    <text evidence="6">Belongs to the mitochondrion-specific ribosomal protein mL45 family.</text>
</comment>
<comment type="caution">
    <text evidence="10">The sequence shown here is derived from an EMBL/GenBank/DDBJ whole genome shotgun (WGS) entry which is preliminary data.</text>
</comment>
<dbReference type="AlphaFoldDB" id="A0A9W8GW22"/>
<evidence type="ECO:0000256" key="1">
    <source>
        <dbReference type="ARBA" id="ARBA00004173"/>
    </source>
</evidence>
<dbReference type="EMBL" id="JANBUH010000359">
    <property type="protein sequence ID" value="KAJ2751780.1"/>
    <property type="molecule type" value="Genomic_DNA"/>
</dbReference>
<comment type="subcellular location">
    <subcellularLocation>
        <location evidence="1">Mitochondrion</location>
    </subcellularLocation>
</comment>
<dbReference type="Gene3D" id="3.10.450.240">
    <property type="match status" value="1"/>
</dbReference>
<dbReference type="SMART" id="SM00978">
    <property type="entry name" value="Tim44"/>
    <property type="match status" value="1"/>
</dbReference>
<dbReference type="InterPro" id="IPR032710">
    <property type="entry name" value="NTF2-like_dom_sf"/>
</dbReference>
<dbReference type="InterPro" id="IPR051975">
    <property type="entry name" value="mtLSU_mL45"/>
</dbReference>
<dbReference type="Proteomes" id="UP001140011">
    <property type="component" value="Unassembled WGS sequence"/>
</dbReference>